<dbReference type="Pfam" id="PF13503">
    <property type="entry name" value="DUF4123"/>
    <property type="match status" value="1"/>
</dbReference>
<dbReference type="Proteomes" id="UP001495910">
    <property type="component" value="Unassembled WGS sequence"/>
</dbReference>
<evidence type="ECO:0000313" key="3">
    <source>
        <dbReference type="Proteomes" id="UP001495910"/>
    </source>
</evidence>
<protein>
    <submittedName>
        <fullName evidence="2">DUF4123 domain-containing protein</fullName>
    </submittedName>
</protein>
<accession>A0ABU9PZ68</accession>
<evidence type="ECO:0000313" key="2">
    <source>
        <dbReference type="EMBL" id="MEM4989304.1"/>
    </source>
</evidence>
<dbReference type="RefSeq" id="WP_342830554.1">
    <property type="nucleotide sequence ID" value="NZ_JBANDC010000013.1"/>
</dbReference>
<comment type="caution">
    <text evidence="2">The sequence shown here is derived from an EMBL/GenBank/DDBJ whole genome shotgun (WGS) entry which is preliminary data.</text>
</comment>
<organism evidence="2 3">
    <name type="scientific">Collimonas rhizosphaerae</name>
    <dbReference type="NCBI Taxonomy" id="3126357"/>
    <lineage>
        <taxon>Bacteria</taxon>
        <taxon>Pseudomonadati</taxon>
        <taxon>Pseudomonadota</taxon>
        <taxon>Betaproteobacteria</taxon>
        <taxon>Burkholderiales</taxon>
        <taxon>Oxalobacteraceae</taxon>
        <taxon>Collimonas</taxon>
    </lineage>
</organism>
<reference evidence="2 3" key="1">
    <citation type="submission" date="2024-02" db="EMBL/GenBank/DDBJ databases">
        <title>Draft genome sequence of Collimonas sp. strain H4R21, an effective mineral-weathering bacterial strain isolated from the beech rhizosphere.</title>
        <authorList>
            <person name="Morin E."/>
            <person name="Uroz S."/>
            <person name="Leveau J.H.J."/>
            <person name="Kumar R."/>
            <person name="Rey M.W."/>
            <person name="Pham J."/>
        </authorList>
    </citation>
    <scope>NUCLEOTIDE SEQUENCE [LARGE SCALE GENOMIC DNA]</scope>
    <source>
        <strain evidence="2 3">H4R21</strain>
    </source>
</reference>
<keyword evidence="3" id="KW-1185">Reference proteome</keyword>
<proteinExistence type="predicted"/>
<sequence>MNAPLHAVPDSAESTPSHDPQQFLDEVAQALSHDLRILLRPPRTAQCYALVNAGQCAPGSIAKLIADYELDAEPLFAHTAEDAHVDQGPWLLRLPPQPSDALLLRLATDAGNRQALSVIASPLRNHVLCVHLRSWFNGLLEDKSQVLMRYFDPRIGLDMAQCWPQPVRQQFLSAMQWWASWDHLFAPRVIRGAAQPQPAALSEPLAIGAELQLALDRLNHAERLQALVLKEDTDPGELDHIAAPVLRVIAHLQLQLAEQLDLNEWSDQRLLIALGLRMHPRACDEPQLNALLRASAAAKESIAAVIGRMPAAYWEGQQADAPRSLALLSEKILTPLRLRRAGNVSSHPLASLA</sequence>
<evidence type="ECO:0000259" key="1">
    <source>
        <dbReference type="Pfam" id="PF13503"/>
    </source>
</evidence>
<dbReference type="InterPro" id="IPR025391">
    <property type="entry name" value="DUF4123"/>
</dbReference>
<gene>
    <name evidence="2" type="ORF">V8G57_18100</name>
</gene>
<dbReference type="EMBL" id="JBANDC010000013">
    <property type="protein sequence ID" value="MEM4989304.1"/>
    <property type="molecule type" value="Genomic_DNA"/>
</dbReference>
<name>A0ABU9PZ68_9BURK</name>
<feature type="domain" description="DUF4123" evidence="1">
    <location>
        <begin position="47"/>
        <end position="169"/>
    </location>
</feature>